<dbReference type="HOGENOM" id="CLU_3335455_0_0_1"/>
<evidence type="ECO:0000313" key="2">
    <source>
        <dbReference type="Proteomes" id="UP000008177"/>
    </source>
</evidence>
<protein>
    <submittedName>
        <fullName evidence="1">Uncharacterized protein</fullName>
    </submittedName>
</protein>
<proteinExistence type="predicted"/>
<dbReference type="Proteomes" id="UP000008177">
    <property type="component" value="Unplaced contigs"/>
</dbReference>
<accession>G2XV28</accession>
<reference evidence="2" key="1">
    <citation type="journal article" date="2011" name="PLoS Genet.">
        <title>Genomic analysis of the necrotrophic fungal pathogens Sclerotinia sclerotiorum and Botrytis cinerea.</title>
        <authorList>
            <person name="Amselem J."/>
            <person name="Cuomo C.A."/>
            <person name="van Kan J.A."/>
            <person name="Viaud M."/>
            <person name="Benito E.P."/>
            <person name="Couloux A."/>
            <person name="Coutinho P.M."/>
            <person name="de Vries R.P."/>
            <person name="Dyer P.S."/>
            <person name="Fillinger S."/>
            <person name="Fournier E."/>
            <person name="Gout L."/>
            <person name="Hahn M."/>
            <person name="Kohn L."/>
            <person name="Lapalu N."/>
            <person name="Plummer K.M."/>
            <person name="Pradier J.M."/>
            <person name="Quevillon E."/>
            <person name="Sharon A."/>
            <person name="Simon A."/>
            <person name="ten Have A."/>
            <person name="Tudzynski B."/>
            <person name="Tudzynski P."/>
            <person name="Wincker P."/>
            <person name="Andrew M."/>
            <person name="Anthouard V."/>
            <person name="Beever R.E."/>
            <person name="Beffa R."/>
            <person name="Benoit I."/>
            <person name="Bouzid O."/>
            <person name="Brault B."/>
            <person name="Chen Z."/>
            <person name="Choquer M."/>
            <person name="Collemare J."/>
            <person name="Cotton P."/>
            <person name="Danchin E.G."/>
            <person name="Da Silva C."/>
            <person name="Gautier A."/>
            <person name="Giraud C."/>
            <person name="Giraud T."/>
            <person name="Gonzalez C."/>
            <person name="Grossetete S."/>
            <person name="Guldener U."/>
            <person name="Henrissat B."/>
            <person name="Howlett B.J."/>
            <person name="Kodira C."/>
            <person name="Kretschmer M."/>
            <person name="Lappartient A."/>
            <person name="Leroch M."/>
            <person name="Levis C."/>
            <person name="Mauceli E."/>
            <person name="Neuveglise C."/>
            <person name="Oeser B."/>
            <person name="Pearson M."/>
            <person name="Poulain J."/>
            <person name="Poussereau N."/>
            <person name="Quesneville H."/>
            <person name="Rascle C."/>
            <person name="Schumacher J."/>
            <person name="Segurens B."/>
            <person name="Sexton A."/>
            <person name="Silva E."/>
            <person name="Sirven C."/>
            <person name="Soanes D.M."/>
            <person name="Talbot N.J."/>
            <person name="Templeton M."/>
            <person name="Yandava C."/>
            <person name="Yarden O."/>
            <person name="Zeng Q."/>
            <person name="Rollins J.A."/>
            <person name="Lebrun M.H."/>
            <person name="Dickman M."/>
        </authorList>
    </citation>
    <scope>NUCLEOTIDE SEQUENCE [LARGE SCALE GENOMIC DNA]</scope>
    <source>
        <strain evidence="2">T4</strain>
    </source>
</reference>
<evidence type="ECO:0000313" key="1">
    <source>
        <dbReference type="EMBL" id="CCD44348.1"/>
    </source>
</evidence>
<sequence length="38" mass="4153">MFCAKNVLEAAQQSSRKRFPKKTIILAAENLFAAGIAD</sequence>
<name>G2XV28_BOTF4</name>
<organism evidence="1 2">
    <name type="scientific">Botryotinia fuckeliana (strain T4)</name>
    <name type="common">Noble rot fungus</name>
    <name type="synonym">Botrytis cinerea</name>
    <dbReference type="NCBI Taxonomy" id="999810"/>
    <lineage>
        <taxon>Eukaryota</taxon>
        <taxon>Fungi</taxon>
        <taxon>Dikarya</taxon>
        <taxon>Ascomycota</taxon>
        <taxon>Pezizomycotina</taxon>
        <taxon>Leotiomycetes</taxon>
        <taxon>Helotiales</taxon>
        <taxon>Sclerotiniaceae</taxon>
        <taxon>Botrytis</taxon>
    </lineage>
</organism>
<dbReference type="EMBL" id="FQ790270">
    <property type="protein sequence ID" value="CCD44348.1"/>
    <property type="molecule type" value="Genomic_DNA"/>
</dbReference>
<dbReference type="AlphaFoldDB" id="G2XV28"/>
<gene>
    <name evidence="1" type="ORF">BofuT4_uP059280.1</name>
</gene>
<dbReference type="InParanoid" id="G2XV28"/>